<feature type="compositionally biased region" description="Basic residues" evidence="1">
    <location>
        <begin position="23"/>
        <end position="34"/>
    </location>
</feature>
<feature type="region of interest" description="Disordered" evidence="1">
    <location>
        <begin position="1"/>
        <end position="78"/>
    </location>
</feature>
<keyword evidence="3" id="KW-1185">Reference proteome</keyword>
<comment type="caution">
    <text evidence="2">The sequence shown here is derived from an EMBL/GenBank/DDBJ whole genome shotgun (WGS) entry which is preliminary data.</text>
</comment>
<evidence type="ECO:0000313" key="3">
    <source>
        <dbReference type="Proteomes" id="UP000224080"/>
    </source>
</evidence>
<evidence type="ECO:0000256" key="1">
    <source>
        <dbReference type="SAM" id="MobiDB-lite"/>
    </source>
</evidence>
<name>A0A2B7X9T8_9EURO</name>
<proteinExistence type="predicted"/>
<protein>
    <submittedName>
        <fullName evidence="2">Uncharacterized protein</fullName>
    </submittedName>
</protein>
<gene>
    <name evidence="2" type="ORF">GX51_02871</name>
</gene>
<organism evidence="2 3">
    <name type="scientific">Blastomyces parvus</name>
    <dbReference type="NCBI Taxonomy" id="2060905"/>
    <lineage>
        <taxon>Eukaryota</taxon>
        <taxon>Fungi</taxon>
        <taxon>Dikarya</taxon>
        <taxon>Ascomycota</taxon>
        <taxon>Pezizomycotina</taxon>
        <taxon>Eurotiomycetes</taxon>
        <taxon>Eurotiomycetidae</taxon>
        <taxon>Onygenales</taxon>
        <taxon>Ajellomycetaceae</taxon>
        <taxon>Blastomyces</taxon>
    </lineage>
</organism>
<reference evidence="2 3" key="1">
    <citation type="submission" date="2017-10" db="EMBL/GenBank/DDBJ databases">
        <title>Comparative genomics in systemic dimorphic fungi from Ajellomycetaceae.</title>
        <authorList>
            <person name="Munoz J.F."/>
            <person name="Mcewen J.G."/>
            <person name="Clay O.K."/>
            <person name="Cuomo C.A."/>
        </authorList>
    </citation>
    <scope>NUCLEOTIDE SEQUENCE [LARGE SCALE GENOMIC DNA]</scope>
    <source>
        <strain evidence="2 3">UAMH130</strain>
    </source>
</reference>
<accession>A0A2B7X9T8</accession>
<feature type="region of interest" description="Disordered" evidence="1">
    <location>
        <begin position="114"/>
        <end position="135"/>
    </location>
</feature>
<sequence>MDGSERPDTVPTEATGERAQFQHPRRLGCRRCRRRTDGRGEVRLKNGNRREEATEEQEKGEKKRKTRKRRKEESAQADSEIAWWPVLIQWSNRMAELLRENTPETGCQVVSASTHQPKPMLGNLGKPQPSAHDPVRGVFSVAPALPAISHFRAG</sequence>
<evidence type="ECO:0000313" key="2">
    <source>
        <dbReference type="EMBL" id="PGH05533.1"/>
    </source>
</evidence>
<dbReference type="EMBL" id="PDNC01000029">
    <property type="protein sequence ID" value="PGH05533.1"/>
    <property type="molecule type" value="Genomic_DNA"/>
</dbReference>
<dbReference type="Proteomes" id="UP000224080">
    <property type="component" value="Unassembled WGS sequence"/>
</dbReference>
<feature type="compositionally biased region" description="Basic and acidic residues" evidence="1">
    <location>
        <begin position="35"/>
        <end position="61"/>
    </location>
</feature>
<dbReference type="AlphaFoldDB" id="A0A2B7X9T8"/>